<dbReference type="SUPFAM" id="SSF53850">
    <property type="entry name" value="Periplasmic binding protein-like II"/>
    <property type="match status" value="1"/>
</dbReference>
<dbReference type="CDD" id="cd08499">
    <property type="entry name" value="PBP2_Ylib_like"/>
    <property type="match status" value="1"/>
</dbReference>
<proteinExistence type="inferred from homology"/>
<dbReference type="Pfam" id="PF00496">
    <property type="entry name" value="SBP_bac_5"/>
    <property type="match status" value="1"/>
</dbReference>
<sequence length="514" mass="57737">MRIRFWLTLGLALLLSWALAQPRTLIIAQGTDPTSLDAPLATDSPSGTVVSHVVETLFEYTPDGKIVPLLVERYSFSSDRKTLTLFLRKGIKFHDGTDFNAEAVKFNLERLISPELASSFAFLLRGRVSAFEVVDSHTLRLRMPEPFAPVLAHLSHGSTGIQSPAAIRRLGAGYRDNPVGTGPYKFDRWQKGQFVELVRNEEYWGKKPAIERLRFLAVPEATTRMALVETGQAHVAVRVPPQDVQRLSARPEIEVVTTPSVRTIFFYFNQAKKPFDDVRVRKAINHAINKEEIVKFVLGGFGRASDAPISPGIFGYTKIGSYEYNPNLARQLLAQAGYNAQNPLRFTLHSPNGRYLQDIRVAEAVQSQLRAVGVQAQIQTLEWGAYLAASNQPRERNEFQMAMLGWGTVTGDADYGLFGLFHSSQHAPNGFNRGFYSNPRLDRILEQARVATNPQARQQLYRTAMQIIYNDAPWAFLHSEQQVTAIRREVQGFIVHPIERLIATQASFRTASER</sequence>
<dbReference type="GO" id="GO:0043190">
    <property type="term" value="C:ATP-binding cassette (ABC) transporter complex"/>
    <property type="evidence" value="ECO:0007669"/>
    <property type="project" value="InterPro"/>
</dbReference>
<evidence type="ECO:0000256" key="2">
    <source>
        <dbReference type="ARBA" id="ARBA00022448"/>
    </source>
</evidence>
<dbReference type="RefSeq" id="WP_027886463.1">
    <property type="nucleotide sequence ID" value="NZ_JBHSXZ010000034.1"/>
</dbReference>
<keyword evidence="3 4" id="KW-0732">Signal</keyword>
<keyword evidence="2" id="KW-0813">Transport</keyword>
<gene>
    <name evidence="6" type="primary">gsiB_3</name>
    <name evidence="6" type="ORF">Mcate_02111</name>
</gene>
<dbReference type="PANTHER" id="PTHR30290:SF9">
    <property type="entry name" value="OLIGOPEPTIDE-BINDING PROTEIN APPA"/>
    <property type="match status" value="1"/>
</dbReference>
<dbReference type="InterPro" id="IPR030678">
    <property type="entry name" value="Peptide/Ni-bd"/>
</dbReference>
<organism evidence="6 7">
    <name type="scientific">Meiothermus taiwanensis</name>
    <dbReference type="NCBI Taxonomy" id="172827"/>
    <lineage>
        <taxon>Bacteria</taxon>
        <taxon>Thermotogati</taxon>
        <taxon>Deinococcota</taxon>
        <taxon>Deinococci</taxon>
        <taxon>Thermales</taxon>
        <taxon>Thermaceae</taxon>
        <taxon>Meiothermus</taxon>
    </lineage>
</organism>
<comment type="similarity">
    <text evidence="1">Belongs to the bacterial solute-binding protein 5 family.</text>
</comment>
<dbReference type="InterPro" id="IPR039424">
    <property type="entry name" value="SBP_5"/>
</dbReference>
<name>A0A399DVQ4_9DEIN</name>
<dbReference type="EMBL" id="QWKX01000060">
    <property type="protein sequence ID" value="RIH75689.1"/>
    <property type="molecule type" value="Genomic_DNA"/>
</dbReference>
<feature type="signal peptide" evidence="4">
    <location>
        <begin position="1"/>
        <end position="20"/>
    </location>
</feature>
<dbReference type="PANTHER" id="PTHR30290">
    <property type="entry name" value="PERIPLASMIC BINDING COMPONENT OF ABC TRANSPORTER"/>
    <property type="match status" value="1"/>
</dbReference>
<dbReference type="AlphaFoldDB" id="A0A399DVQ4"/>
<dbReference type="Gene3D" id="3.10.105.10">
    <property type="entry name" value="Dipeptide-binding Protein, Domain 3"/>
    <property type="match status" value="1"/>
</dbReference>
<reference evidence="6 7" key="1">
    <citation type="submission" date="2018-08" db="EMBL/GenBank/DDBJ databases">
        <title>Meiothermus cateniformans JCM 15151 genome sequencing project.</title>
        <authorList>
            <person name="Da Costa M.S."/>
            <person name="Albuquerque L."/>
            <person name="Raposo P."/>
            <person name="Froufe H.J.C."/>
            <person name="Barroso C.S."/>
            <person name="Egas C."/>
        </authorList>
    </citation>
    <scope>NUCLEOTIDE SEQUENCE [LARGE SCALE GENOMIC DNA]</scope>
    <source>
        <strain evidence="6 7">JCM 15151</strain>
    </source>
</reference>
<comment type="caution">
    <text evidence="6">The sequence shown here is derived from an EMBL/GenBank/DDBJ whole genome shotgun (WGS) entry which is preliminary data.</text>
</comment>
<evidence type="ECO:0000256" key="1">
    <source>
        <dbReference type="ARBA" id="ARBA00005695"/>
    </source>
</evidence>
<dbReference type="PIRSF" id="PIRSF002741">
    <property type="entry name" value="MppA"/>
    <property type="match status" value="1"/>
</dbReference>
<dbReference type="InterPro" id="IPR000914">
    <property type="entry name" value="SBP_5_dom"/>
</dbReference>
<evidence type="ECO:0000259" key="5">
    <source>
        <dbReference type="Pfam" id="PF00496"/>
    </source>
</evidence>
<dbReference type="GO" id="GO:1904680">
    <property type="term" value="F:peptide transmembrane transporter activity"/>
    <property type="evidence" value="ECO:0007669"/>
    <property type="project" value="TreeGrafter"/>
</dbReference>
<dbReference type="OrthoDB" id="9772924at2"/>
<dbReference type="GO" id="GO:0015833">
    <property type="term" value="P:peptide transport"/>
    <property type="evidence" value="ECO:0007669"/>
    <property type="project" value="TreeGrafter"/>
</dbReference>
<evidence type="ECO:0000313" key="6">
    <source>
        <dbReference type="EMBL" id="RIH75689.1"/>
    </source>
</evidence>
<evidence type="ECO:0000256" key="3">
    <source>
        <dbReference type="ARBA" id="ARBA00022729"/>
    </source>
</evidence>
<dbReference type="Gene3D" id="3.90.76.10">
    <property type="entry name" value="Dipeptide-binding Protein, Domain 1"/>
    <property type="match status" value="1"/>
</dbReference>
<evidence type="ECO:0000313" key="7">
    <source>
        <dbReference type="Proteomes" id="UP000266089"/>
    </source>
</evidence>
<dbReference type="Gene3D" id="3.40.190.10">
    <property type="entry name" value="Periplasmic binding protein-like II"/>
    <property type="match status" value="1"/>
</dbReference>
<protein>
    <submittedName>
        <fullName evidence="6">Glutathione-binding protein GsiB</fullName>
    </submittedName>
</protein>
<accession>A0A399DVQ4</accession>
<feature type="domain" description="Solute-binding protein family 5" evidence="5">
    <location>
        <begin position="65"/>
        <end position="425"/>
    </location>
</feature>
<dbReference type="Proteomes" id="UP000266089">
    <property type="component" value="Unassembled WGS sequence"/>
</dbReference>
<dbReference type="GO" id="GO:0042597">
    <property type="term" value="C:periplasmic space"/>
    <property type="evidence" value="ECO:0007669"/>
    <property type="project" value="UniProtKB-ARBA"/>
</dbReference>
<feature type="chain" id="PRO_5017186433" evidence="4">
    <location>
        <begin position="21"/>
        <end position="514"/>
    </location>
</feature>
<evidence type="ECO:0000256" key="4">
    <source>
        <dbReference type="SAM" id="SignalP"/>
    </source>
</evidence>